<dbReference type="AlphaFoldDB" id="A0A9X0CED2"/>
<keyword evidence="2" id="KW-1185">Reference proteome</keyword>
<dbReference type="EMBL" id="MU827786">
    <property type="protein sequence ID" value="KAJ7333580.1"/>
    <property type="molecule type" value="Genomic_DNA"/>
</dbReference>
<gene>
    <name evidence="1" type="ORF">OS493_017122</name>
</gene>
<name>A0A9X0CED2_9CNID</name>
<evidence type="ECO:0000313" key="2">
    <source>
        <dbReference type="Proteomes" id="UP001163046"/>
    </source>
</evidence>
<evidence type="ECO:0000313" key="1">
    <source>
        <dbReference type="EMBL" id="KAJ7333580.1"/>
    </source>
</evidence>
<reference evidence="1" key="1">
    <citation type="submission" date="2023-01" db="EMBL/GenBank/DDBJ databases">
        <title>Genome assembly of the deep-sea coral Lophelia pertusa.</title>
        <authorList>
            <person name="Herrera S."/>
            <person name="Cordes E."/>
        </authorList>
    </citation>
    <scope>NUCLEOTIDE SEQUENCE</scope>
    <source>
        <strain evidence="1">USNM1676648</strain>
        <tissue evidence="1">Polyp</tissue>
    </source>
</reference>
<protein>
    <submittedName>
        <fullName evidence="1">Uncharacterized protein</fullName>
    </submittedName>
</protein>
<proteinExistence type="predicted"/>
<organism evidence="1 2">
    <name type="scientific">Desmophyllum pertusum</name>
    <dbReference type="NCBI Taxonomy" id="174260"/>
    <lineage>
        <taxon>Eukaryota</taxon>
        <taxon>Metazoa</taxon>
        <taxon>Cnidaria</taxon>
        <taxon>Anthozoa</taxon>
        <taxon>Hexacorallia</taxon>
        <taxon>Scleractinia</taxon>
        <taxon>Caryophylliina</taxon>
        <taxon>Caryophylliidae</taxon>
        <taxon>Desmophyllum</taxon>
    </lineage>
</organism>
<accession>A0A9X0CED2</accession>
<comment type="caution">
    <text evidence="1">The sequence shown here is derived from an EMBL/GenBank/DDBJ whole genome shotgun (WGS) entry which is preliminary data.</text>
</comment>
<dbReference type="Proteomes" id="UP001163046">
    <property type="component" value="Unassembled WGS sequence"/>
</dbReference>
<sequence length="111" mass="12715">MYQLCSMLTFKVTRWRCRLNACYDKTIEGNLLLPREGRFTVASALTSEASVSFSHLNNLLSSVRKSFLSRAYTIKLTAQFACTISMETMCTFGDTEHSLKFEQKDTYMLIT</sequence>